<keyword evidence="2" id="KW-0808">Transferase</keyword>
<name>A0A8H6YZ82_9AGAR</name>
<evidence type="ECO:0000313" key="2">
    <source>
        <dbReference type="EMBL" id="KAF7369768.1"/>
    </source>
</evidence>
<dbReference type="GO" id="GO:0016740">
    <property type="term" value="F:transferase activity"/>
    <property type="evidence" value="ECO:0007669"/>
    <property type="project" value="UniProtKB-KW"/>
</dbReference>
<evidence type="ECO:0000313" key="3">
    <source>
        <dbReference type="Proteomes" id="UP000620124"/>
    </source>
</evidence>
<keyword evidence="1" id="KW-0812">Transmembrane</keyword>
<proteinExistence type="predicted"/>
<comment type="caution">
    <text evidence="2">The sequence shown here is derived from an EMBL/GenBank/DDBJ whole genome shotgun (WGS) entry which is preliminary data.</text>
</comment>
<gene>
    <name evidence="2" type="ORF">MVEN_00308900</name>
</gene>
<evidence type="ECO:0000256" key="1">
    <source>
        <dbReference type="SAM" id="Phobius"/>
    </source>
</evidence>
<feature type="transmembrane region" description="Helical" evidence="1">
    <location>
        <begin position="48"/>
        <end position="70"/>
    </location>
</feature>
<reference evidence="2" key="1">
    <citation type="submission" date="2020-05" db="EMBL/GenBank/DDBJ databases">
        <title>Mycena genomes resolve the evolution of fungal bioluminescence.</title>
        <authorList>
            <person name="Tsai I.J."/>
        </authorList>
    </citation>
    <scope>NUCLEOTIDE SEQUENCE</scope>
    <source>
        <strain evidence="2">CCC161011</strain>
    </source>
</reference>
<keyword evidence="1" id="KW-0472">Membrane</keyword>
<dbReference type="Proteomes" id="UP000620124">
    <property type="component" value="Unassembled WGS sequence"/>
</dbReference>
<keyword evidence="1" id="KW-1133">Transmembrane helix</keyword>
<dbReference type="EMBL" id="JACAZI010000002">
    <property type="protein sequence ID" value="KAF7369768.1"/>
    <property type="molecule type" value="Genomic_DNA"/>
</dbReference>
<protein>
    <submittedName>
        <fullName evidence="2">Palmitoyltransferase</fullName>
    </submittedName>
</protein>
<sequence length="221" mass="24598">MGARNAAALTTDKMALDKPTFCGTITEARYAARERRECKPQPWVVRKLMVVVTLGIMGYTAYFYAGRFFVRLKDGGRRPAGVGLLIGWAILYLWMLWAYIKVILTPPGNACDYVQKTPQPLLERRQWNQPQDSADSFDSCAAALTDIETGRIGATREVAIPDGLPPVYIPGRNGPTNANTLPPLSSTKRRVIAAYDAKWGRPDTEETVWWAGSVRKGHLQK</sequence>
<accession>A0A8H6YZ82</accession>
<feature type="transmembrane region" description="Helical" evidence="1">
    <location>
        <begin position="82"/>
        <end position="100"/>
    </location>
</feature>
<dbReference type="AlphaFoldDB" id="A0A8H6YZ82"/>
<keyword evidence="3" id="KW-1185">Reference proteome</keyword>
<organism evidence="2 3">
    <name type="scientific">Mycena venus</name>
    <dbReference type="NCBI Taxonomy" id="2733690"/>
    <lineage>
        <taxon>Eukaryota</taxon>
        <taxon>Fungi</taxon>
        <taxon>Dikarya</taxon>
        <taxon>Basidiomycota</taxon>
        <taxon>Agaricomycotina</taxon>
        <taxon>Agaricomycetes</taxon>
        <taxon>Agaricomycetidae</taxon>
        <taxon>Agaricales</taxon>
        <taxon>Marasmiineae</taxon>
        <taxon>Mycenaceae</taxon>
        <taxon>Mycena</taxon>
    </lineage>
</organism>
<dbReference type="OrthoDB" id="3043158at2759"/>